<evidence type="ECO:0000313" key="1">
    <source>
        <dbReference type="EMBL" id="KAG8191917.1"/>
    </source>
</evidence>
<dbReference type="Proteomes" id="UP000827092">
    <property type="component" value="Unassembled WGS sequence"/>
</dbReference>
<comment type="caution">
    <text evidence="1">The sequence shown here is derived from an EMBL/GenBank/DDBJ whole genome shotgun (WGS) entry which is preliminary data.</text>
</comment>
<dbReference type="EMBL" id="JAFNEN010000149">
    <property type="protein sequence ID" value="KAG8191917.1"/>
    <property type="molecule type" value="Genomic_DNA"/>
</dbReference>
<sequence length="66" mass="7730">MLKSFIFFTAELQKNKKLSLEELFQLVREKALSLVPIQMEQDMIKRIEESYSKDLPIAKESLSDPI</sequence>
<protein>
    <submittedName>
        <fullName evidence="1">Uncharacterized protein</fullName>
    </submittedName>
</protein>
<reference evidence="1 2" key="1">
    <citation type="journal article" date="2022" name="Nat. Ecol. Evol.">
        <title>A masculinizing supergene underlies an exaggerated male reproductive morph in a spider.</title>
        <authorList>
            <person name="Hendrickx F."/>
            <person name="De Corte Z."/>
            <person name="Sonet G."/>
            <person name="Van Belleghem S.M."/>
            <person name="Kostlbacher S."/>
            <person name="Vangestel C."/>
        </authorList>
    </citation>
    <scope>NUCLEOTIDE SEQUENCE [LARGE SCALE GENOMIC DNA]</scope>
    <source>
        <strain evidence="1">W744_W776</strain>
    </source>
</reference>
<proteinExistence type="predicted"/>
<keyword evidence="2" id="KW-1185">Reference proteome</keyword>
<evidence type="ECO:0000313" key="2">
    <source>
        <dbReference type="Proteomes" id="UP000827092"/>
    </source>
</evidence>
<accession>A0AAV6V608</accession>
<dbReference type="AlphaFoldDB" id="A0AAV6V608"/>
<name>A0AAV6V608_9ARAC</name>
<organism evidence="1 2">
    <name type="scientific">Oedothorax gibbosus</name>
    <dbReference type="NCBI Taxonomy" id="931172"/>
    <lineage>
        <taxon>Eukaryota</taxon>
        <taxon>Metazoa</taxon>
        <taxon>Ecdysozoa</taxon>
        <taxon>Arthropoda</taxon>
        <taxon>Chelicerata</taxon>
        <taxon>Arachnida</taxon>
        <taxon>Araneae</taxon>
        <taxon>Araneomorphae</taxon>
        <taxon>Entelegynae</taxon>
        <taxon>Araneoidea</taxon>
        <taxon>Linyphiidae</taxon>
        <taxon>Erigoninae</taxon>
        <taxon>Oedothorax</taxon>
    </lineage>
</organism>
<gene>
    <name evidence="1" type="ORF">JTE90_007717</name>
</gene>